<dbReference type="RefSeq" id="WP_229990379.1">
    <property type="nucleotide sequence ID" value="NZ_JAJJMO010000001.1"/>
</dbReference>
<organism evidence="1 2">
    <name type="scientific">Flavobacterium pisciphilum</name>
    <dbReference type="NCBI Taxonomy" id="2893755"/>
    <lineage>
        <taxon>Bacteria</taxon>
        <taxon>Pseudomonadati</taxon>
        <taxon>Bacteroidota</taxon>
        <taxon>Flavobacteriia</taxon>
        <taxon>Flavobacteriales</taxon>
        <taxon>Flavobacteriaceae</taxon>
        <taxon>Flavobacterium</taxon>
    </lineage>
</organism>
<name>A0ABS8MXF2_9FLAO</name>
<sequence>MENSDHPLLNWIPYKLVETDDDVYFEWIYLGDKRYLDPFFDETLMKCKGHYNNSTRYKVVSSVENLIEWSTELVSVELKSLLFHVSRCGSTMMSQSLAISPQNIVVSEAPILDQIIRSTIFDLDKKRDLIKSVLLLLGQKRFSEEKNLIVKLDSWHIFQADYLRSIFPDLPFVLLYRNPSEVLKSHAKLRGTHMVPNLIPAAFFGISDQEIQTISIQQYGAVVLEKYFQAYLDFYKLDKNVSMYNYKDGMKSVLERFLSFIDADYFVEEVDQMCERLTRHSKDGDVVFKGDSFANDILEIDLTKANALYEKLDSSITEYLTVNIS</sequence>
<comment type="caution">
    <text evidence="1">The sequence shown here is derived from an EMBL/GenBank/DDBJ whole genome shotgun (WGS) entry which is preliminary data.</text>
</comment>
<dbReference type="EMBL" id="JAJJMO010000001">
    <property type="protein sequence ID" value="MCC9073456.1"/>
    <property type="molecule type" value="Genomic_DNA"/>
</dbReference>
<proteinExistence type="predicted"/>
<gene>
    <name evidence="1" type="ORF">LNQ49_17920</name>
</gene>
<protein>
    <submittedName>
        <fullName evidence="1">Sulfotransferase family protein</fullName>
    </submittedName>
</protein>
<reference evidence="1" key="1">
    <citation type="submission" date="2021-11" db="EMBL/GenBank/DDBJ databases">
        <title>Description of novel Flavobacterium species.</title>
        <authorList>
            <person name="Saticioglu I.B."/>
            <person name="Ay H."/>
            <person name="Altun S."/>
            <person name="Duman M."/>
        </authorList>
    </citation>
    <scope>NUCLEOTIDE SEQUENCE</scope>
    <source>
        <strain evidence="1">F-65</strain>
    </source>
</reference>
<dbReference type="Gene3D" id="3.40.50.300">
    <property type="entry name" value="P-loop containing nucleotide triphosphate hydrolases"/>
    <property type="match status" value="1"/>
</dbReference>
<evidence type="ECO:0000313" key="1">
    <source>
        <dbReference type="EMBL" id="MCC9073456.1"/>
    </source>
</evidence>
<dbReference type="Proteomes" id="UP001430919">
    <property type="component" value="Unassembled WGS sequence"/>
</dbReference>
<dbReference type="InterPro" id="IPR027417">
    <property type="entry name" value="P-loop_NTPase"/>
</dbReference>
<evidence type="ECO:0000313" key="2">
    <source>
        <dbReference type="Proteomes" id="UP001430919"/>
    </source>
</evidence>
<accession>A0ABS8MXF2</accession>
<keyword evidence="2" id="KW-1185">Reference proteome</keyword>
<dbReference type="SUPFAM" id="SSF52540">
    <property type="entry name" value="P-loop containing nucleoside triphosphate hydrolases"/>
    <property type="match status" value="1"/>
</dbReference>